<comment type="caution">
    <text evidence="5">The sequence shown here is derived from an EMBL/GenBank/DDBJ whole genome shotgun (WGS) entry which is preliminary data.</text>
</comment>
<evidence type="ECO:0000259" key="4">
    <source>
        <dbReference type="Pfam" id="PF01420"/>
    </source>
</evidence>
<evidence type="ECO:0000313" key="5">
    <source>
        <dbReference type="EMBL" id="GAA4603830.1"/>
    </source>
</evidence>
<evidence type="ECO:0000256" key="2">
    <source>
        <dbReference type="ARBA" id="ARBA00022747"/>
    </source>
</evidence>
<evidence type="ECO:0000256" key="3">
    <source>
        <dbReference type="ARBA" id="ARBA00023125"/>
    </source>
</evidence>
<dbReference type="InterPro" id="IPR000055">
    <property type="entry name" value="Restrct_endonuc_typeI_TRD"/>
</dbReference>
<protein>
    <submittedName>
        <fullName evidence="5">Restriction endonuclease subunit S</fullName>
    </submittedName>
</protein>
<keyword evidence="3" id="KW-0238">DNA-binding</keyword>
<feature type="domain" description="Type I restriction modification DNA specificity" evidence="4">
    <location>
        <begin position="73"/>
        <end position="163"/>
    </location>
</feature>
<keyword evidence="5" id="KW-0378">Hydrolase</keyword>
<dbReference type="SUPFAM" id="SSF116734">
    <property type="entry name" value="DNA methylase specificity domain"/>
    <property type="match status" value="2"/>
</dbReference>
<dbReference type="InterPro" id="IPR052021">
    <property type="entry name" value="Type-I_RS_S_subunit"/>
</dbReference>
<keyword evidence="5" id="KW-0540">Nuclease</keyword>
<keyword evidence="5" id="KW-0255">Endonuclease</keyword>
<dbReference type="InterPro" id="IPR044946">
    <property type="entry name" value="Restrct_endonuc_typeI_TRD_sf"/>
</dbReference>
<keyword evidence="2" id="KW-0680">Restriction system</keyword>
<keyword evidence="6" id="KW-1185">Reference proteome</keyword>
<evidence type="ECO:0000313" key="6">
    <source>
        <dbReference type="Proteomes" id="UP001500212"/>
    </source>
</evidence>
<dbReference type="Pfam" id="PF01420">
    <property type="entry name" value="Methylase_S"/>
    <property type="match status" value="1"/>
</dbReference>
<organism evidence="5 6">
    <name type="scientific">Actinoallomurus liliacearum</name>
    <dbReference type="NCBI Taxonomy" id="1080073"/>
    <lineage>
        <taxon>Bacteria</taxon>
        <taxon>Bacillati</taxon>
        <taxon>Actinomycetota</taxon>
        <taxon>Actinomycetes</taxon>
        <taxon>Streptosporangiales</taxon>
        <taxon>Thermomonosporaceae</taxon>
        <taxon>Actinoallomurus</taxon>
    </lineage>
</organism>
<dbReference type="GO" id="GO:0004519">
    <property type="term" value="F:endonuclease activity"/>
    <property type="evidence" value="ECO:0007669"/>
    <property type="project" value="UniProtKB-KW"/>
</dbReference>
<dbReference type="PANTHER" id="PTHR30408:SF12">
    <property type="entry name" value="TYPE I RESTRICTION ENZYME MJAVIII SPECIFICITY SUBUNIT"/>
    <property type="match status" value="1"/>
</dbReference>
<dbReference type="Proteomes" id="UP001500212">
    <property type="component" value="Unassembled WGS sequence"/>
</dbReference>
<accession>A0ABP8TE85</accession>
<comment type="similarity">
    <text evidence="1">Belongs to the type-I restriction system S methylase family.</text>
</comment>
<dbReference type="PANTHER" id="PTHR30408">
    <property type="entry name" value="TYPE-1 RESTRICTION ENZYME ECOKI SPECIFICITY PROTEIN"/>
    <property type="match status" value="1"/>
</dbReference>
<dbReference type="Gene3D" id="3.90.220.20">
    <property type="entry name" value="DNA methylase specificity domains"/>
    <property type="match status" value="2"/>
</dbReference>
<gene>
    <name evidence="5" type="ORF">GCM10023195_12830</name>
</gene>
<sequence>MGTRLVRLGDELQLERIPVEISPHKRYTQIGIRSFGRGIFHREEMYGTELSKLRYFEILPERLIVSNIMAWEGAIAVSAEEDFGCIGSSRFLSYTPSENIDIRYLNYFFQSSQGQRAIRKTSTGTVLRNQTLSIKDFEDLLVPLPDSDEQRRIATRLDSSSSRIAAVQTAREHAQTLREALRHSVLSRAGMLRPLGEVIRRANSEEPVDPSKTYDIAGVYGFGRGLFERGPMQGNETSYQKLNRLSSGRLVMSRLKAFEGALAIIPREFDGWYLSPEFPTFEIDTTRADERYLMNICMWPGLWERLSGQSKGIGARKVRVSADRLLSTEVPLPALDEQRLIADQLDKLNQSKALSIYNDTNIESLSSALLNAAFGSQL</sequence>
<proteinExistence type="inferred from homology"/>
<dbReference type="EMBL" id="BAABHJ010000003">
    <property type="protein sequence ID" value="GAA4603830.1"/>
    <property type="molecule type" value="Genomic_DNA"/>
</dbReference>
<reference evidence="6" key="1">
    <citation type="journal article" date="2019" name="Int. J. Syst. Evol. Microbiol.">
        <title>The Global Catalogue of Microorganisms (GCM) 10K type strain sequencing project: providing services to taxonomists for standard genome sequencing and annotation.</title>
        <authorList>
            <consortium name="The Broad Institute Genomics Platform"/>
            <consortium name="The Broad Institute Genome Sequencing Center for Infectious Disease"/>
            <person name="Wu L."/>
            <person name="Ma J."/>
        </authorList>
    </citation>
    <scope>NUCLEOTIDE SEQUENCE [LARGE SCALE GENOMIC DNA]</scope>
    <source>
        <strain evidence="6">JCM 17938</strain>
    </source>
</reference>
<evidence type="ECO:0000256" key="1">
    <source>
        <dbReference type="ARBA" id="ARBA00010923"/>
    </source>
</evidence>
<name>A0ABP8TE85_9ACTN</name>